<accession>A0ACB9RVH7</accession>
<comment type="caution">
    <text evidence="1">The sequence shown here is derived from an EMBL/GenBank/DDBJ whole genome shotgun (WGS) entry which is preliminary data.</text>
</comment>
<sequence length="157" mass="16876">MGKAGGGTKLPGFCLNRIRPHARVRSPPSVQSKPSAAENGNLNVSDRKEADATQRNPFLPSRDPGRQRAKAASGERDQESAPRNHQLLQSMKSVCQSKRPEVRVETASVEGNEKGPTTVEEARRRGTEGLPAPRLTSPKPSLRNLNQVSLSFGTGGS</sequence>
<proteinExistence type="predicted"/>
<gene>
    <name evidence="1" type="ORF">MLD38_007465</name>
</gene>
<evidence type="ECO:0000313" key="2">
    <source>
        <dbReference type="Proteomes" id="UP001057402"/>
    </source>
</evidence>
<dbReference type="Proteomes" id="UP001057402">
    <property type="component" value="Chromosome 3"/>
</dbReference>
<keyword evidence="2" id="KW-1185">Reference proteome</keyword>
<reference evidence="2" key="1">
    <citation type="journal article" date="2023" name="Front. Plant Sci.">
        <title>Chromosomal-level genome assembly of Melastoma candidum provides insights into trichome evolution.</title>
        <authorList>
            <person name="Zhong Y."/>
            <person name="Wu W."/>
            <person name="Sun C."/>
            <person name="Zou P."/>
            <person name="Liu Y."/>
            <person name="Dai S."/>
            <person name="Zhou R."/>
        </authorList>
    </citation>
    <scope>NUCLEOTIDE SEQUENCE [LARGE SCALE GENOMIC DNA]</scope>
</reference>
<organism evidence="1 2">
    <name type="scientific">Melastoma candidum</name>
    <dbReference type="NCBI Taxonomy" id="119954"/>
    <lineage>
        <taxon>Eukaryota</taxon>
        <taxon>Viridiplantae</taxon>
        <taxon>Streptophyta</taxon>
        <taxon>Embryophyta</taxon>
        <taxon>Tracheophyta</taxon>
        <taxon>Spermatophyta</taxon>
        <taxon>Magnoliopsida</taxon>
        <taxon>eudicotyledons</taxon>
        <taxon>Gunneridae</taxon>
        <taxon>Pentapetalae</taxon>
        <taxon>rosids</taxon>
        <taxon>malvids</taxon>
        <taxon>Myrtales</taxon>
        <taxon>Melastomataceae</taxon>
        <taxon>Melastomatoideae</taxon>
        <taxon>Melastomateae</taxon>
        <taxon>Melastoma</taxon>
    </lineage>
</organism>
<protein>
    <submittedName>
        <fullName evidence="1">Uncharacterized protein</fullName>
    </submittedName>
</protein>
<name>A0ACB9RVH7_9MYRT</name>
<dbReference type="EMBL" id="CM042882">
    <property type="protein sequence ID" value="KAI4381393.1"/>
    <property type="molecule type" value="Genomic_DNA"/>
</dbReference>
<evidence type="ECO:0000313" key="1">
    <source>
        <dbReference type="EMBL" id="KAI4381393.1"/>
    </source>
</evidence>